<evidence type="ECO:0000313" key="2">
    <source>
        <dbReference type="EMBL" id="SFA95471.1"/>
    </source>
</evidence>
<dbReference type="AlphaFoldDB" id="A0A1I0X3I2"/>
<dbReference type="STRING" id="988821.SAMN05421867_10494"/>
<dbReference type="Proteomes" id="UP000199012">
    <property type="component" value="Unassembled WGS sequence"/>
</dbReference>
<reference evidence="2 3" key="1">
    <citation type="submission" date="2016-10" db="EMBL/GenBank/DDBJ databases">
        <authorList>
            <person name="de Groot N.N."/>
        </authorList>
    </citation>
    <scope>NUCLEOTIDE SEQUENCE [LARGE SCALE GENOMIC DNA]</scope>
    <source>
        <strain evidence="2 3">CGMCC 4.6945</strain>
    </source>
</reference>
<keyword evidence="1" id="KW-0732">Signal</keyword>
<feature type="chain" id="PRO_5038595365" evidence="1">
    <location>
        <begin position="27"/>
        <end position="338"/>
    </location>
</feature>
<evidence type="ECO:0000313" key="3">
    <source>
        <dbReference type="Proteomes" id="UP000199012"/>
    </source>
</evidence>
<accession>A0A1I0X3I2</accession>
<gene>
    <name evidence="2" type="ORF">SAMN05421867_10494</name>
</gene>
<name>A0A1I0X3I2_9CELL</name>
<protein>
    <submittedName>
        <fullName evidence="2">Uncharacterized protein</fullName>
    </submittedName>
</protein>
<organism evidence="2 3">
    <name type="scientific">Cellulomonas marina</name>
    <dbReference type="NCBI Taxonomy" id="988821"/>
    <lineage>
        <taxon>Bacteria</taxon>
        <taxon>Bacillati</taxon>
        <taxon>Actinomycetota</taxon>
        <taxon>Actinomycetes</taxon>
        <taxon>Micrococcales</taxon>
        <taxon>Cellulomonadaceae</taxon>
        <taxon>Cellulomonas</taxon>
    </lineage>
</organism>
<keyword evidence="3" id="KW-1185">Reference proteome</keyword>
<proteinExistence type="predicted"/>
<feature type="signal peptide" evidence="1">
    <location>
        <begin position="1"/>
        <end position="26"/>
    </location>
</feature>
<dbReference type="RefSeq" id="WP_090031480.1">
    <property type="nucleotide sequence ID" value="NZ_BONM01000010.1"/>
</dbReference>
<evidence type="ECO:0000256" key="1">
    <source>
        <dbReference type="SAM" id="SignalP"/>
    </source>
</evidence>
<dbReference type="OrthoDB" id="516973at2"/>
<dbReference type="EMBL" id="FOKA01000004">
    <property type="protein sequence ID" value="SFA95471.1"/>
    <property type="molecule type" value="Genomic_DNA"/>
</dbReference>
<sequence>MPRRPLVARGVAVAALVVTLVGTGGAAAVQAAAPAAATTAALPASTTALRNPGMHPFASSAVWNTSMGSGAKFESSTSTRTAQILSGVPVVNSSRWSIAVFRAKSTDPTQKVTNTKTGAVYWLKMPSGTAPTYGTDKHVAVVDVNGYTGWEFYKMTKVATNTWTTTRVVKTDLRVNGMADGARASGVSIFAGLIRADELRARSIRHTLALGIPDSMLKYGQVWPARTQDSSAATTYSGSVPMGTMVAIPPSVDVTKLGLTADGLALAKALQNYGAHVLIRSSTVALYCEAACDPTQASNIHNDFKKIIKQVRVVTNNTPTTVSGGGTRRVATLPGLTS</sequence>